<dbReference type="InterPro" id="IPR008965">
    <property type="entry name" value="CBM2/CBM3_carb-bd_dom_sf"/>
</dbReference>
<accession>A0A9W6STG6</accession>
<dbReference type="Pfam" id="PF00704">
    <property type="entry name" value="Glyco_hydro_18"/>
    <property type="match status" value="1"/>
</dbReference>
<dbReference type="SMART" id="SM00060">
    <property type="entry name" value="FN3"/>
    <property type="match status" value="1"/>
</dbReference>
<dbReference type="SUPFAM" id="SSF51445">
    <property type="entry name" value="(Trans)glycosidases"/>
    <property type="match status" value="1"/>
</dbReference>
<evidence type="ECO:0000313" key="15">
    <source>
        <dbReference type="Proteomes" id="UP001165079"/>
    </source>
</evidence>
<dbReference type="SMART" id="SM00636">
    <property type="entry name" value="Glyco_18"/>
    <property type="match status" value="1"/>
</dbReference>
<dbReference type="Proteomes" id="UP001165079">
    <property type="component" value="Unassembled WGS sequence"/>
</dbReference>
<feature type="domain" description="CBM2" evidence="12">
    <location>
        <begin position="29"/>
        <end position="139"/>
    </location>
</feature>
<feature type="signal peptide" evidence="10">
    <location>
        <begin position="1"/>
        <end position="32"/>
    </location>
</feature>
<keyword evidence="4 9" id="KW-0378">Hydrolase</keyword>
<keyword evidence="10" id="KW-0732">Signal</keyword>
<keyword evidence="8" id="KW-0624">Polysaccharide degradation</keyword>
<evidence type="ECO:0000256" key="4">
    <source>
        <dbReference type="ARBA" id="ARBA00022801"/>
    </source>
</evidence>
<dbReference type="CDD" id="cd00063">
    <property type="entry name" value="FN3"/>
    <property type="match status" value="1"/>
</dbReference>
<comment type="caution">
    <text evidence="14">The sequence shown here is derived from an EMBL/GenBank/DDBJ whole genome shotgun (WGS) entry which is preliminary data.</text>
</comment>
<dbReference type="PROSITE" id="PS51173">
    <property type="entry name" value="CBM2"/>
    <property type="match status" value="1"/>
</dbReference>
<sequence>MRKTPFRTTLRAFLLGLTAFVLVATSTQPAYAAETLTATYKLGTDWGSGYGADYTIKNSGTSATTSWTLKFTLPTGHRLAGLWNGTYTTSGQDVTVKNAGWNGAIAPGGTLSVGFNVSYSGTNSPPTNCTINGADCGGGGGGDDTQPPTVPGNLQATGATTNSVSLSWTPSTDNKGVTGYEIHVNGALKTTAPGTSSSAVVSGLTPNTTYTFKVRATDAKGNLSGFSNEVSKATLPDDGGPGDPGAYKKVGYFTQWGIYDRNYFVKDLVTSGAAANLTHINYAFGNVNEQGRCFEANQAGVGDAWADYQRRFDGSQTVDGVGDVYNQPLAGNFNQLKKLKAKYPKLKVMISLGGWTWSKYLSNAALPANRAAFVSSCIDLYLKGNLPCISGEPQCGAGVAEGIFDGVDLDWEWPASEGNTGNVVRPEDKQNYTALVAEFRRQIDAYGNTKGRKYELTAFVPADPVKITAGFEVPQLMANFDFVTVQGYDLHGAWDNQTNHQAQIYSPAADPWPAKWSSDLAINEWLTRGAPAAKLVLGVPAFGRGWTGVPSANNGLYQIGTGPAPGKYENGIEDYDVLKNKAGTRYQDPAAMAIWLYANGEFWSYDDTATMTAKMGYIKSKKLGGAMIWSLDGDDGTLTAAINNGLK</sequence>
<evidence type="ECO:0000259" key="13">
    <source>
        <dbReference type="PROSITE" id="PS51910"/>
    </source>
</evidence>
<dbReference type="InterPro" id="IPR001579">
    <property type="entry name" value="Glyco_hydro_18_chit_AS"/>
</dbReference>
<comment type="catalytic activity">
    <reaction evidence="1">
        <text>Random endo-hydrolysis of N-acetyl-beta-D-glucosaminide (1-&gt;4)-beta-linkages in chitin and chitodextrins.</text>
        <dbReference type="EC" id="3.2.1.14"/>
    </reaction>
</comment>
<dbReference type="EC" id="3.2.1.14" evidence="3"/>
<dbReference type="InterPro" id="IPR036116">
    <property type="entry name" value="FN3_sf"/>
</dbReference>
<evidence type="ECO:0000259" key="12">
    <source>
        <dbReference type="PROSITE" id="PS51173"/>
    </source>
</evidence>
<dbReference type="RefSeq" id="WP_285667619.1">
    <property type="nucleotide sequence ID" value="NZ_BSTX01000009.1"/>
</dbReference>
<feature type="domain" description="GH18" evidence="13">
    <location>
        <begin position="247"/>
        <end position="647"/>
    </location>
</feature>
<dbReference type="EMBL" id="BSTX01000009">
    <property type="protein sequence ID" value="GLZ82047.1"/>
    <property type="molecule type" value="Genomic_DNA"/>
</dbReference>
<dbReference type="InterPro" id="IPR013783">
    <property type="entry name" value="Ig-like_fold"/>
</dbReference>
<name>A0A9W6STG6_9ACTN</name>
<dbReference type="GO" id="GO:0008843">
    <property type="term" value="F:endochitinase activity"/>
    <property type="evidence" value="ECO:0007669"/>
    <property type="project" value="UniProtKB-EC"/>
</dbReference>
<evidence type="ECO:0000256" key="2">
    <source>
        <dbReference type="ARBA" id="ARBA00009121"/>
    </source>
</evidence>
<feature type="chain" id="PRO_5040848033" description="chitinase" evidence="10">
    <location>
        <begin position="33"/>
        <end position="647"/>
    </location>
</feature>
<dbReference type="Gene3D" id="2.60.40.290">
    <property type="match status" value="1"/>
</dbReference>
<dbReference type="SUPFAM" id="SSF49384">
    <property type="entry name" value="Carbohydrate-binding domain"/>
    <property type="match status" value="1"/>
</dbReference>
<evidence type="ECO:0000256" key="9">
    <source>
        <dbReference type="RuleBase" id="RU000489"/>
    </source>
</evidence>
<dbReference type="PROSITE" id="PS50853">
    <property type="entry name" value="FN3"/>
    <property type="match status" value="1"/>
</dbReference>
<keyword evidence="6" id="KW-0119">Carbohydrate metabolism</keyword>
<dbReference type="Pfam" id="PF00041">
    <property type="entry name" value="fn3"/>
    <property type="match status" value="1"/>
</dbReference>
<dbReference type="Gene3D" id="3.10.50.10">
    <property type="match status" value="1"/>
</dbReference>
<dbReference type="SMART" id="SM00637">
    <property type="entry name" value="CBD_II"/>
    <property type="match status" value="1"/>
</dbReference>
<dbReference type="SUPFAM" id="SSF54556">
    <property type="entry name" value="Chitinase insertion domain"/>
    <property type="match status" value="1"/>
</dbReference>
<dbReference type="InterPro" id="IPR001223">
    <property type="entry name" value="Glyco_hydro18_cat"/>
</dbReference>
<dbReference type="InterPro" id="IPR011583">
    <property type="entry name" value="Chitinase_II/V-like_cat"/>
</dbReference>
<dbReference type="AlphaFoldDB" id="A0A9W6STG6"/>
<keyword evidence="5" id="KW-0146">Chitin degradation</keyword>
<dbReference type="PROSITE" id="PS01095">
    <property type="entry name" value="GH18_1"/>
    <property type="match status" value="1"/>
</dbReference>
<dbReference type="InterPro" id="IPR029070">
    <property type="entry name" value="Chitinase_insertion_sf"/>
</dbReference>
<evidence type="ECO:0000256" key="3">
    <source>
        <dbReference type="ARBA" id="ARBA00012729"/>
    </source>
</evidence>
<evidence type="ECO:0000256" key="5">
    <source>
        <dbReference type="ARBA" id="ARBA00023024"/>
    </source>
</evidence>
<evidence type="ECO:0000256" key="8">
    <source>
        <dbReference type="ARBA" id="ARBA00023326"/>
    </source>
</evidence>
<organism evidence="14 15">
    <name type="scientific">Actinorhabdospora filicis</name>
    <dbReference type="NCBI Taxonomy" id="1785913"/>
    <lineage>
        <taxon>Bacteria</taxon>
        <taxon>Bacillati</taxon>
        <taxon>Actinomycetota</taxon>
        <taxon>Actinomycetes</taxon>
        <taxon>Micromonosporales</taxon>
        <taxon>Micromonosporaceae</taxon>
        <taxon>Actinorhabdospora</taxon>
    </lineage>
</organism>
<dbReference type="GO" id="GO:0030247">
    <property type="term" value="F:polysaccharide binding"/>
    <property type="evidence" value="ECO:0007669"/>
    <property type="project" value="UniProtKB-UniRule"/>
</dbReference>
<evidence type="ECO:0000256" key="7">
    <source>
        <dbReference type="ARBA" id="ARBA00023295"/>
    </source>
</evidence>
<dbReference type="GO" id="GO:0006032">
    <property type="term" value="P:chitin catabolic process"/>
    <property type="evidence" value="ECO:0007669"/>
    <property type="project" value="UniProtKB-KW"/>
</dbReference>
<dbReference type="InterPro" id="IPR003961">
    <property type="entry name" value="FN3_dom"/>
</dbReference>
<dbReference type="GO" id="GO:0008061">
    <property type="term" value="F:chitin binding"/>
    <property type="evidence" value="ECO:0007669"/>
    <property type="project" value="InterPro"/>
</dbReference>
<dbReference type="InterPro" id="IPR017853">
    <property type="entry name" value="GH"/>
</dbReference>
<gene>
    <name evidence="14" type="ORF">Afil01_68540</name>
</gene>
<dbReference type="PROSITE" id="PS51910">
    <property type="entry name" value="GH18_2"/>
    <property type="match status" value="1"/>
</dbReference>
<keyword evidence="7 9" id="KW-0326">Glycosidase</keyword>
<evidence type="ECO:0000256" key="1">
    <source>
        <dbReference type="ARBA" id="ARBA00000822"/>
    </source>
</evidence>
<feature type="domain" description="Fibronectin type-III" evidence="11">
    <location>
        <begin position="150"/>
        <end position="237"/>
    </location>
</feature>
<dbReference type="CDD" id="cd06548">
    <property type="entry name" value="GH18_chitinase"/>
    <property type="match status" value="1"/>
</dbReference>
<dbReference type="SUPFAM" id="SSF49265">
    <property type="entry name" value="Fibronectin type III"/>
    <property type="match status" value="1"/>
</dbReference>
<reference evidence="14" key="1">
    <citation type="submission" date="2023-03" db="EMBL/GenBank/DDBJ databases">
        <title>Actinorhabdospora filicis NBRC 111898.</title>
        <authorList>
            <person name="Ichikawa N."/>
            <person name="Sato H."/>
            <person name="Tonouchi N."/>
        </authorList>
    </citation>
    <scope>NUCLEOTIDE SEQUENCE</scope>
    <source>
        <strain evidence="14">NBRC 111898</strain>
    </source>
</reference>
<dbReference type="PANTHER" id="PTHR11177">
    <property type="entry name" value="CHITINASE"/>
    <property type="match status" value="1"/>
</dbReference>
<evidence type="ECO:0000313" key="14">
    <source>
        <dbReference type="EMBL" id="GLZ82047.1"/>
    </source>
</evidence>
<dbReference type="Gene3D" id="3.20.20.80">
    <property type="entry name" value="Glycosidases"/>
    <property type="match status" value="1"/>
</dbReference>
<keyword evidence="15" id="KW-1185">Reference proteome</keyword>
<dbReference type="InterPro" id="IPR001919">
    <property type="entry name" value="CBD2"/>
</dbReference>
<evidence type="ECO:0000256" key="10">
    <source>
        <dbReference type="SAM" id="SignalP"/>
    </source>
</evidence>
<dbReference type="InterPro" id="IPR012291">
    <property type="entry name" value="CBM2_carb-bd_dom_sf"/>
</dbReference>
<dbReference type="PANTHER" id="PTHR11177:SF317">
    <property type="entry name" value="CHITINASE 12-RELATED"/>
    <property type="match status" value="1"/>
</dbReference>
<dbReference type="InterPro" id="IPR050314">
    <property type="entry name" value="Glycosyl_Hydrlase_18"/>
</dbReference>
<dbReference type="GO" id="GO:0000272">
    <property type="term" value="P:polysaccharide catabolic process"/>
    <property type="evidence" value="ECO:0007669"/>
    <property type="project" value="UniProtKB-KW"/>
</dbReference>
<proteinExistence type="inferred from homology"/>
<dbReference type="Gene3D" id="2.60.40.10">
    <property type="entry name" value="Immunoglobulins"/>
    <property type="match status" value="1"/>
</dbReference>
<comment type="similarity">
    <text evidence="2">Belongs to the glycosyl hydrolase 18 family. Chitinase class II subfamily.</text>
</comment>
<dbReference type="Pfam" id="PF00553">
    <property type="entry name" value="CBM_2"/>
    <property type="match status" value="1"/>
</dbReference>
<evidence type="ECO:0000259" key="11">
    <source>
        <dbReference type="PROSITE" id="PS50853"/>
    </source>
</evidence>
<protein>
    <recommendedName>
        <fullName evidence="3">chitinase</fullName>
        <ecNumber evidence="3">3.2.1.14</ecNumber>
    </recommendedName>
</protein>
<dbReference type="PRINTS" id="PR00014">
    <property type="entry name" value="FNTYPEIII"/>
</dbReference>
<evidence type="ECO:0000256" key="6">
    <source>
        <dbReference type="ARBA" id="ARBA00023277"/>
    </source>
</evidence>